<accession>A0A372JUP4</accession>
<evidence type="ECO:0000256" key="7">
    <source>
        <dbReference type="ARBA" id="ARBA00023136"/>
    </source>
</evidence>
<evidence type="ECO:0000256" key="5">
    <source>
        <dbReference type="ARBA" id="ARBA00022989"/>
    </source>
</evidence>
<keyword evidence="4 9" id="KW-0812">Transmembrane</keyword>
<feature type="transmembrane region" description="Helical" evidence="9">
    <location>
        <begin position="74"/>
        <end position="102"/>
    </location>
</feature>
<dbReference type="PANTHER" id="PTHR11562">
    <property type="entry name" value="CATION EFFLUX PROTEIN/ ZINC TRANSPORTER"/>
    <property type="match status" value="1"/>
</dbReference>
<dbReference type="GO" id="GO:0005385">
    <property type="term" value="F:zinc ion transmembrane transporter activity"/>
    <property type="evidence" value="ECO:0007669"/>
    <property type="project" value="TreeGrafter"/>
</dbReference>
<comment type="similarity">
    <text evidence="2">Belongs to the cation diffusion facilitator (CDF) transporter (TC 2.A.4) family. SLC30A subfamily.</text>
</comment>
<feature type="transmembrane region" description="Helical" evidence="9">
    <location>
        <begin position="108"/>
        <end position="126"/>
    </location>
</feature>
<dbReference type="InterPro" id="IPR058533">
    <property type="entry name" value="Cation_efflux_TM"/>
</dbReference>
<evidence type="ECO:0000256" key="6">
    <source>
        <dbReference type="ARBA" id="ARBA00023065"/>
    </source>
</evidence>
<sequence length="384" mass="39908">MSGEDTATGEHADTLGRPAAPGSGDGHGTDQGPGHGPGHDPGHGHGHGDQSQDRGHGHGHGHGHGVSADADRRYLMGALGLILAFMAGEVVVGLVAGSLALLSDAAHMLTDAFAIVLALIAMRIAARPPRGGYTYGLRRAEILSAQLNGLTLILLAAYFVFESGMRLADPPKVQGGLVFWTSLAGIGVNLVATWLLSRANRTSLNVEGAFQHILNDLYAFISTTIAGAVVWLTGFARADAIASLVVAALMLKAGWGLLKDAGRVLMEAAPAGLDPTEIGTRLADRPCVREVHDLHVWELGSGYPALSAHVLVDPAGDCHGVRRDLQELLRDGYGITHTTLEVDHSDDQFHCEDPHGPRHVADGLAEEPAAASGAASGAQPPCGH</sequence>
<keyword evidence="3" id="KW-0813">Transport</keyword>
<evidence type="ECO:0000256" key="8">
    <source>
        <dbReference type="SAM" id="MobiDB-lite"/>
    </source>
</evidence>
<keyword evidence="6" id="KW-0406">Ion transport</keyword>
<dbReference type="RefSeq" id="WP_117355645.1">
    <property type="nucleotide sequence ID" value="NZ_QURH01000014.1"/>
</dbReference>
<comment type="caution">
    <text evidence="12">The sequence shown here is derived from an EMBL/GenBank/DDBJ whole genome shotgun (WGS) entry which is preliminary data.</text>
</comment>
<evidence type="ECO:0000256" key="9">
    <source>
        <dbReference type="SAM" id="Phobius"/>
    </source>
</evidence>
<evidence type="ECO:0000313" key="13">
    <source>
        <dbReference type="Proteomes" id="UP000261811"/>
    </source>
</evidence>
<proteinExistence type="inferred from homology"/>
<keyword evidence="5 9" id="KW-1133">Transmembrane helix</keyword>
<evidence type="ECO:0000256" key="4">
    <source>
        <dbReference type="ARBA" id="ARBA00022692"/>
    </source>
</evidence>
<dbReference type="EMBL" id="QURH01000014">
    <property type="protein sequence ID" value="RFU43464.1"/>
    <property type="molecule type" value="Genomic_DNA"/>
</dbReference>
<dbReference type="Proteomes" id="UP000261811">
    <property type="component" value="Unassembled WGS sequence"/>
</dbReference>
<dbReference type="AlphaFoldDB" id="A0A372JUP4"/>
<dbReference type="InterPro" id="IPR027470">
    <property type="entry name" value="Cation_efflux_CTD"/>
</dbReference>
<reference evidence="12 13" key="1">
    <citation type="submission" date="2018-08" db="EMBL/GenBank/DDBJ databases">
        <title>Actinomadura jelena sp. nov., a novel Actinomycete isolated from soil in Chad.</title>
        <authorList>
            <person name="Shi L."/>
        </authorList>
    </citation>
    <scope>NUCLEOTIDE SEQUENCE [LARGE SCALE GENOMIC DNA]</scope>
    <source>
        <strain evidence="12 13">NEAU-G17</strain>
    </source>
</reference>
<evidence type="ECO:0000313" key="12">
    <source>
        <dbReference type="EMBL" id="RFU43464.1"/>
    </source>
</evidence>
<dbReference type="InterPro" id="IPR002524">
    <property type="entry name" value="Cation_efflux"/>
</dbReference>
<feature type="transmembrane region" description="Helical" evidence="9">
    <location>
        <begin position="147"/>
        <end position="165"/>
    </location>
</feature>
<feature type="compositionally biased region" description="Basic and acidic residues" evidence="8">
    <location>
        <begin position="37"/>
        <end position="56"/>
    </location>
</feature>
<feature type="region of interest" description="Disordered" evidence="8">
    <location>
        <begin position="1"/>
        <end position="66"/>
    </location>
</feature>
<comment type="subcellular location">
    <subcellularLocation>
        <location evidence="1">Membrane</location>
        <topology evidence="1">Multi-pass membrane protein</topology>
    </subcellularLocation>
</comment>
<evidence type="ECO:0000259" key="10">
    <source>
        <dbReference type="Pfam" id="PF01545"/>
    </source>
</evidence>
<name>A0A372JUP4_9ACTN</name>
<dbReference type="SUPFAM" id="SSF161111">
    <property type="entry name" value="Cation efflux protein transmembrane domain-like"/>
    <property type="match status" value="1"/>
</dbReference>
<evidence type="ECO:0000256" key="3">
    <source>
        <dbReference type="ARBA" id="ARBA00022448"/>
    </source>
</evidence>
<feature type="domain" description="Cation efflux protein cytoplasmic" evidence="11">
    <location>
        <begin position="276"/>
        <end position="344"/>
    </location>
</feature>
<dbReference type="SUPFAM" id="SSF160240">
    <property type="entry name" value="Cation efflux protein cytoplasmic domain-like"/>
    <property type="match status" value="1"/>
</dbReference>
<dbReference type="Pfam" id="PF16916">
    <property type="entry name" value="ZT_dimer"/>
    <property type="match status" value="1"/>
</dbReference>
<dbReference type="InterPro" id="IPR036837">
    <property type="entry name" value="Cation_efflux_CTD_sf"/>
</dbReference>
<evidence type="ECO:0000256" key="2">
    <source>
        <dbReference type="ARBA" id="ARBA00008873"/>
    </source>
</evidence>
<dbReference type="InterPro" id="IPR027469">
    <property type="entry name" value="Cation_efflux_TMD_sf"/>
</dbReference>
<evidence type="ECO:0000256" key="1">
    <source>
        <dbReference type="ARBA" id="ARBA00004141"/>
    </source>
</evidence>
<organism evidence="12 13">
    <name type="scientific">Actinomadura logoneensis</name>
    <dbReference type="NCBI Taxonomy" id="2293572"/>
    <lineage>
        <taxon>Bacteria</taxon>
        <taxon>Bacillati</taxon>
        <taxon>Actinomycetota</taxon>
        <taxon>Actinomycetes</taxon>
        <taxon>Streptosporangiales</taxon>
        <taxon>Thermomonosporaceae</taxon>
        <taxon>Actinomadura</taxon>
    </lineage>
</organism>
<dbReference type="GO" id="GO:0005886">
    <property type="term" value="C:plasma membrane"/>
    <property type="evidence" value="ECO:0007669"/>
    <property type="project" value="TreeGrafter"/>
</dbReference>
<dbReference type="NCBIfam" id="TIGR01297">
    <property type="entry name" value="CDF"/>
    <property type="match status" value="1"/>
</dbReference>
<dbReference type="InterPro" id="IPR050681">
    <property type="entry name" value="CDF/SLC30A"/>
</dbReference>
<feature type="transmembrane region" description="Helical" evidence="9">
    <location>
        <begin position="240"/>
        <end position="258"/>
    </location>
</feature>
<gene>
    <name evidence="12" type="ORF">DZF91_01045</name>
</gene>
<feature type="compositionally biased region" description="Gly residues" evidence="8">
    <location>
        <begin position="23"/>
        <end position="36"/>
    </location>
</feature>
<protein>
    <submittedName>
        <fullName evidence="12">Cation transporter</fullName>
    </submittedName>
</protein>
<dbReference type="OrthoDB" id="9809646at2"/>
<dbReference type="Pfam" id="PF01545">
    <property type="entry name" value="Cation_efflux"/>
    <property type="match status" value="1"/>
</dbReference>
<dbReference type="PANTHER" id="PTHR11562:SF17">
    <property type="entry name" value="RE54080P-RELATED"/>
    <property type="match status" value="1"/>
</dbReference>
<dbReference type="Gene3D" id="1.20.1510.10">
    <property type="entry name" value="Cation efflux protein transmembrane domain"/>
    <property type="match status" value="1"/>
</dbReference>
<evidence type="ECO:0000259" key="11">
    <source>
        <dbReference type="Pfam" id="PF16916"/>
    </source>
</evidence>
<keyword evidence="7 9" id="KW-0472">Membrane</keyword>
<feature type="domain" description="Cation efflux protein transmembrane" evidence="10">
    <location>
        <begin position="78"/>
        <end position="266"/>
    </location>
</feature>
<feature type="transmembrane region" description="Helical" evidence="9">
    <location>
        <begin position="177"/>
        <end position="196"/>
    </location>
</feature>
<feature type="transmembrane region" description="Helical" evidence="9">
    <location>
        <begin position="217"/>
        <end position="234"/>
    </location>
</feature>
<keyword evidence="13" id="KW-1185">Reference proteome</keyword>